<keyword evidence="3" id="KW-1185">Reference proteome</keyword>
<evidence type="ECO:0000313" key="2">
    <source>
        <dbReference type="EMBL" id="KAJ7978716.1"/>
    </source>
</evidence>
<comment type="caution">
    <text evidence="2">The sequence shown here is derived from an EMBL/GenBank/DDBJ whole genome shotgun (WGS) entry which is preliminary data.</text>
</comment>
<feature type="region of interest" description="Disordered" evidence="1">
    <location>
        <begin position="1"/>
        <end position="27"/>
    </location>
</feature>
<evidence type="ECO:0000256" key="1">
    <source>
        <dbReference type="SAM" id="MobiDB-lite"/>
    </source>
</evidence>
<dbReference type="AlphaFoldDB" id="A0AAD7QBY9"/>
<name>A0AAD7QBY9_QUISA</name>
<gene>
    <name evidence="2" type="ORF">O6P43_002206</name>
</gene>
<dbReference type="EMBL" id="JARAOO010000002">
    <property type="protein sequence ID" value="KAJ7978716.1"/>
    <property type="molecule type" value="Genomic_DNA"/>
</dbReference>
<evidence type="ECO:0000313" key="3">
    <source>
        <dbReference type="Proteomes" id="UP001163823"/>
    </source>
</evidence>
<organism evidence="2 3">
    <name type="scientific">Quillaja saponaria</name>
    <name type="common">Soap bark tree</name>
    <dbReference type="NCBI Taxonomy" id="32244"/>
    <lineage>
        <taxon>Eukaryota</taxon>
        <taxon>Viridiplantae</taxon>
        <taxon>Streptophyta</taxon>
        <taxon>Embryophyta</taxon>
        <taxon>Tracheophyta</taxon>
        <taxon>Spermatophyta</taxon>
        <taxon>Magnoliopsida</taxon>
        <taxon>eudicotyledons</taxon>
        <taxon>Gunneridae</taxon>
        <taxon>Pentapetalae</taxon>
        <taxon>rosids</taxon>
        <taxon>fabids</taxon>
        <taxon>Fabales</taxon>
        <taxon>Quillajaceae</taxon>
        <taxon>Quillaja</taxon>
    </lineage>
</organism>
<accession>A0AAD7QBY9</accession>
<dbReference type="Proteomes" id="UP001163823">
    <property type="component" value="Chromosome 2"/>
</dbReference>
<dbReference type="KEGG" id="qsa:O6P43_002206"/>
<dbReference type="PANTHER" id="PTHR15827:SF2">
    <property type="entry name" value="CYCLIN-DEPENDENT KINASE 2-INTERACTING PROTEIN"/>
    <property type="match status" value="1"/>
</dbReference>
<feature type="compositionally biased region" description="Low complexity" evidence="1">
    <location>
        <begin position="1"/>
        <end position="12"/>
    </location>
</feature>
<proteinExistence type="predicted"/>
<protein>
    <submittedName>
        <fullName evidence="2">Stellacyanin</fullName>
    </submittedName>
</protein>
<sequence>METLDSTSSSSSRATDLKPENLSLGSSPLSPSVARLWRPAAQRNLRNQWPKLASYRKQWSSFSSAGRSHATALVNAHLSQRYMPMMELGVLSDMPDIRKKACAKLFKQQELQRSSLLSSYKDMVVVVIHMINTSRSMRCFLKGTNRSPLLQFSNCSEDLNDNGDGAGIPVFAFWSISTHEKLAEELIQMFILELSLKRLLVVEFVSIGCEVSHGNRLNWSNELYPDEFDHLRKSNLYSDETHEPVFPRLRERKSDDSAIISDNHSSPEVLQVYLTAWLAEVNIDTYRVDEIFATVGEEMHVGIT</sequence>
<dbReference type="PANTHER" id="PTHR15827">
    <property type="entry name" value="CYCLIN-DEPENDENT KINASE 2-INTERACTING PROTEIN"/>
    <property type="match status" value="1"/>
</dbReference>
<reference evidence="2" key="1">
    <citation type="journal article" date="2023" name="Science">
        <title>Elucidation of the pathway for biosynthesis of saponin adjuvants from the soapbark tree.</title>
        <authorList>
            <person name="Reed J."/>
            <person name="Orme A."/>
            <person name="El-Demerdash A."/>
            <person name="Owen C."/>
            <person name="Martin L.B.B."/>
            <person name="Misra R.C."/>
            <person name="Kikuchi S."/>
            <person name="Rejzek M."/>
            <person name="Martin A.C."/>
            <person name="Harkess A."/>
            <person name="Leebens-Mack J."/>
            <person name="Louveau T."/>
            <person name="Stephenson M.J."/>
            <person name="Osbourn A."/>
        </authorList>
    </citation>
    <scope>NUCLEOTIDE SEQUENCE</scope>
    <source>
        <strain evidence="2">S10</strain>
    </source>
</reference>